<evidence type="ECO:0000256" key="1">
    <source>
        <dbReference type="SAM" id="SignalP"/>
    </source>
</evidence>
<dbReference type="OrthoDB" id="9845027at2"/>
<dbReference type="Proteomes" id="UP000065641">
    <property type="component" value="Chromosome"/>
</dbReference>
<evidence type="ECO:0008006" key="4">
    <source>
        <dbReference type="Google" id="ProtNLM"/>
    </source>
</evidence>
<dbReference type="EMBL" id="CP013189">
    <property type="protein sequence ID" value="ALO45428.1"/>
    <property type="molecule type" value="Genomic_DNA"/>
</dbReference>
<evidence type="ECO:0000313" key="2">
    <source>
        <dbReference type="EMBL" id="ALO45428.1"/>
    </source>
</evidence>
<dbReference type="KEGG" id="pspi:PS2015_751"/>
<reference evidence="2 3" key="1">
    <citation type="submission" date="2015-11" db="EMBL/GenBank/DDBJ databases">
        <authorList>
            <person name="Zhang Y."/>
            <person name="Guo Z."/>
        </authorList>
    </citation>
    <scope>NUCLEOTIDE SEQUENCE [LARGE SCALE GENOMIC DNA]</scope>
    <source>
        <strain evidence="2 3">KCTC 32221</strain>
    </source>
</reference>
<sequence length="133" mass="13832" precursor="true">MKKLFSTLLISGSALLSANVMAQSMIEGVYMSAAGDNGRGACTVEVKSMGKSPKYGDEVYALTSHGEGACEWTAVGLSKNFNISAGLVSSGGHAGYINAKWPFGPGGARLEVTTFDPDGSERTQVAFTKVDSK</sequence>
<dbReference type="AlphaFoldDB" id="A0A0S2KBE9"/>
<protein>
    <recommendedName>
        <fullName evidence="4">Secreted protein</fullName>
    </recommendedName>
</protein>
<dbReference type="RefSeq" id="WP_058020969.1">
    <property type="nucleotide sequence ID" value="NZ_CP013189.1"/>
</dbReference>
<evidence type="ECO:0000313" key="3">
    <source>
        <dbReference type="Proteomes" id="UP000065641"/>
    </source>
</evidence>
<name>A0A0S2KBE9_9GAMM</name>
<accession>A0A0S2KBE9</accession>
<proteinExistence type="predicted"/>
<feature type="chain" id="PRO_5006601544" description="Secreted protein" evidence="1">
    <location>
        <begin position="23"/>
        <end position="133"/>
    </location>
</feature>
<keyword evidence="1" id="KW-0732">Signal</keyword>
<feature type="signal peptide" evidence="1">
    <location>
        <begin position="1"/>
        <end position="22"/>
    </location>
</feature>
<keyword evidence="3" id="KW-1185">Reference proteome</keyword>
<gene>
    <name evidence="2" type="ORF">PS2015_751</name>
</gene>
<organism evidence="2 3">
    <name type="scientific">Pseudohongiella spirulinae</name>
    <dbReference type="NCBI Taxonomy" id="1249552"/>
    <lineage>
        <taxon>Bacteria</taxon>
        <taxon>Pseudomonadati</taxon>
        <taxon>Pseudomonadota</taxon>
        <taxon>Gammaproteobacteria</taxon>
        <taxon>Pseudomonadales</taxon>
        <taxon>Pseudohongiellaceae</taxon>
        <taxon>Pseudohongiella</taxon>
    </lineage>
</organism>